<sequence>MSAENQSVPLNLLLSPELNERLEQLATANNVTKVEILQKSIALFDVVFEAKAENKRIGILNQDKQLETEIVGI</sequence>
<organism evidence="1 2">
    <name type="scientific">Candidatus Methylumidiphilus alinenensis</name>
    <dbReference type="NCBI Taxonomy" id="2202197"/>
    <lineage>
        <taxon>Bacteria</taxon>
        <taxon>Pseudomonadati</taxon>
        <taxon>Pseudomonadota</taxon>
        <taxon>Gammaproteobacteria</taxon>
        <taxon>Methylococcales</taxon>
        <taxon>Candidatus Methylumidiphilus</taxon>
    </lineage>
</organism>
<dbReference type="GO" id="GO:0003677">
    <property type="term" value="F:DNA binding"/>
    <property type="evidence" value="ECO:0007669"/>
    <property type="project" value="UniProtKB-KW"/>
</dbReference>
<gene>
    <name evidence="1" type="ORF">DM484_06235</name>
</gene>
<protein>
    <submittedName>
        <fullName evidence="1">DNA-binding protein</fullName>
    </submittedName>
</protein>
<dbReference type="Proteomes" id="UP000249396">
    <property type="component" value="Unassembled WGS sequence"/>
</dbReference>
<dbReference type="AlphaFoldDB" id="A0A2W4REW3"/>
<evidence type="ECO:0000313" key="1">
    <source>
        <dbReference type="EMBL" id="PZN82565.1"/>
    </source>
</evidence>
<comment type="caution">
    <text evidence="1">The sequence shown here is derived from an EMBL/GenBank/DDBJ whole genome shotgun (WGS) entry which is preliminary data.</text>
</comment>
<keyword evidence="1" id="KW-0238">DNA-binding</keyword>
<reference evidence="1 2" key="1">
    <citation type="journal article" date="2018" name="Aquat. Microb. Ecol.">
        <title>Gammaproteobacterial methanotrophs dominate.</title>
        <authorList>
            <person name="Rissanen A.J."/>
            <person name="Saarenheimo J."/>
            <person name="Tiirola M."/>
            <person name="Peura S."/>
            <person name="Aalto S.L."/>
            <person name="Karvinen A."/>
            <person name="Nykanen H."/>
        </authorList>
    </citation>
    <scope>NUCLEOTIDE SEQUENCE [LARGE SCALE GENOMIC DNA]</scope>
    <source>
        <strain evidence="1">AMbin10</strain>
    </source>
</reference>
<dbReference type="EMBL" id="QJPH01000213">
    <property type="protein sequence ID" value="PZN82565.1"/>
    <property type="molecule type" value="Genomic_DNA"/>
</dbReference>
<evidence type="ECO:0000313" key="2">
    <source>
        <dbReference type="Proteomes" id="UP000249396"/>
    </source>
</evidence>
<name>A0A2W4REW3_9GAMM</name>
<proteinExistence type="predicted"/>
<accession>A0A2W4REW3</accession>